<evidence type="ECO:0000313" key="1">
    <source>
        <dbReference type="EMBL" id="KAI4378434.1"/>
    </source>
</evidence>
<name>A0ACB9RHW0_9MYRT</name>
<organism evidence="1 2">
    <name type="scientific">Melastoma candidum</name>
    <dbReference type="NCBI Taxonomy" id="119954"/>
    <lineage>
        <taxon>Eukaryota</taxon>
        <taxon>Viridiplantae</taxon>
        <taxon>Streptophyta</taxon>
        <taxon>Embryophyta</taxon>
        <taxon>Tracheophyta</taxon>
        <taxon>Spermatophyta</taxon>
        <taxon>Magnoliopsida</taxon>
        <taxon>eudicotyledons</taxon>
        <taxon>Gunneridae</taxon>
        <taxon>Pentapetalae</taxon>
        <taxon>rosids</taxon>
        <taxon>malvids</taxon>
        <taxon>Myrtales</taxon>
        <taxon>Melastomataceae</taxon>
        <taxon>Melastomatoideae</taxon>
        <taxon>Melastomateae</taxon>
        <taxon>Melastoma</taxon>
    </lineage>
</organism>
<dbReference type="Proteomes" id="UP001057402">
    <property type="component" value="Chromosome 4"/>
</dbReference>
<comment type="caution">
    <text evidence="1">The sequence shown here is derived from an EMBL/GenBank/DDBJ whole genome shotgun (WGS) entry which is preliminary data.</text>
</comment>
<reference evidence="2" key="1">
    <citation type="journal article" date="2023" name="Front. Plant Sci.">
        <title>Chromosomal-level genome assembly of Melastoma candidum provides insights into trichome evolution.</title>
        <authorList>
            <person name="Zhong Y."/>
            <person name="Wu W."/>
            <person name="Sun C."/>
            <person name="Zou P."/>
            <person name="Liu Y."/>
            <person name="Dai S."/>
            <person name="Zhou R."/>
        </authorList>
    </citation>
    <scope>NUCLEOTIDE SEQUENCE [LARGE SCALE GENOMIC DNA]</scope>
</reference>
<protein>
    <submittedName>
        <fullName evidence="1">Uncharacterized protein</fullName>
    </submittedName>
</protein>
<proteinExistence type="predicted"/>
<keyword evidence="2" id="KW-1185">Reference proteome</keyword>
<dbReference type="EMBL" id="CM042883">
    <property type="protein sequence ID" value="KAI4378434.1"/>
    <property type="molecule type" value="Genomic_DNA"/>
</dbReference>
<sequence length="99" mass="11487">MWKNVIWMLIRRLISQCILESNTQFLPFFSLIRTIIHIYQTGSAMYKENLMQVSVETWKSSSKPTASFSLVWFPTLISMQKPSPLIDFAGSHNPGDELY</sequence>
<accession>A0ACB9RHW0</accession>
<evidence type="ECO:0000313" key="2">
    <source>
        <dbReference type="Proteomes" id="UP001057402"/>
    </source>
</evidence>
<gene>
    <name evidence="1" type="ORF">MLD38_015914</name>
</gene>